<organism evidence="7 8">
    <name type="scientific">Eublepharis macularius</name>
    <name type="common">Leopard gecko</name>
    <name type="synonym">Cyrtodactylus macularius</name>
    <dbReference type="NCBI Taxonomy" id="481883"/>
    <lineage>
        <taxon>Eukaryota</taxon>
        <taxon>Metazoa</taxon>
        <taxon>Chordata</taxon>
        <taxon>Craniata</taxon>
        <taxon>Vertebrata</taxon>
        <taxon>Euteleostomi</taxon>
        <taxon>Lepidosauria</taxon>
        <taxon>Squamata</taxon>
        <taxon>Bifurcata</taxon>
        <taxon>Gekkota</taxon>
        <taxon>Eublepharidae</taxon>
        <taxon>Eublepharinae</taxon>
        <taxon>Eublepharis</taxon>
    </lineage>
</organism>
<evidence type="ECO:0000256" key="2">
    <source>
        <dbReference type="ARBA" id="ARBA00007236"/>
    </source>
</evidence>
<keyword evidence="7" id="KW-1185">Reference proteome</keyword>
<keyword evidence="3" id="KW-0202">Cytokine</keyword>
<dbReference type="SUPFAM" id="SSF57501">
    <property type="entry name" value="Cystine-knot cytokines"/>
    <property type="match status" value="1"/>
</dbReference>
<comment type="similarity">
    <text evidence="2">Belongs to the IL-17 family.</text>
</comment>
<comment type="subcellular location">
    <subcellularLocation>
        <location evidence="1">Secreted</location>
    </subcellularLocation>
</comment>
<accession>A0AA97KI42</accession>
<dbReference type="InterPro" id="IPR010345">
    <property type="entry name" value="IL-17_fam"/>
</dbReference>
<dbReference type="AlphaFoldDB" id="A0AA97KI42"/>
<reference evidence="8" key="1">
    <citation type="submission" date="2025-08" db="UniProtKB">
        <authorList>
            <consortium name="RefSeq"/>
        </authorList>
    </citation>
    <scope>IDENTIFICATION</scope>
    <source>
        <tissue evidence="8">Blood</tissue>
    </source>
</reference>
<dbReference type="PRINTS" id="PR01932">
    <property type="entry name" value="INTRLEUKIN17"/>
</dbReference>
<dbReference type="GO" id="GO:0005125">
    <property type="term" value="F:cytokine activity"/>
    <property type="evidence" value="ECO:0007669"/>
    <property type="project" value="UniProtKB-KW"/>
</dbReference>
<evidence type="ECO:0000256" key="5">
    <source>
        <dbReference type="ARBA" id="ARBA00022729"/>
    </source>
</evidence>
<dbReference type="Gene3D" id="2.10.90.10">
    <property type="entry name" value="Cystine-knot cytokines"/>
    <property type="match status" value="1"/>
</dbReference>
<evidence type="ECO:0000256" key="4">
    <source>
        <dbReference type="ARBA" id="ARBA00022525"/>
    </source>
</evidence>
<dbReference type="GO" id="GO:0005615">
    <property type="term" value="C:extracellular space"/>
    <property type="evidence" value="ECO:0007669"/>
    <property type="project" value="UniProtKB-KW"/>
</dbReference>
<keyword evidence="5" id="KW-0732">Signal</keyword>
<evidence type="ECO:0000313" key="8">
    <source>
        <dbReference type="RefSeq" id="XP_054856251.1"/>
    </source>
</evidence>
<feature type="region of interest" description="Disordered" evidence="6">
    <location>
        <begin position="42"/>
        <end position="78"/>
    </location>
</feature>
<dbReference type="InterPro" id="IPR029034">
    <property type="entry name" value="Cystine-knot_cytokine"/>
</dbReference>
<feature type="compositionally biased region" description="Basic residues" evidence="6">
    <location>
        <begin position="62"/>
        <end position="71"/>
    </location>
</feature>
<evidence type="ECO:0000256" key="1">
    <source>
        <dbReference type="ARBA" id="ARBA00004613"/>
    </source>
</evidence>
<sequence length="228" mass="25705">MAPPVAAAELCMPPKACLLAAQVAAADVASLAVSLGRRCTEHSPGRMPLLQKRDGVDAKQSNGHHHHRRQHCFNPEDVPEGHVPTEFLSRTRRWDRHTAVQLVPYLEKETTQRPRRHLESKCPSLQLQDLQRSGIHERSISPWSYEVNVDEDRYPRRLAFAHCLCKGCIDVKTGRETTSLNSVRVFQEMMVLRRKPCKHNAEAAGFTLEVEYIKVPVACTCVLPQSSS</sequence>
<gene>
    <name evidence="8" type="primary">IL17C</name>
</gene>
<evidence type="ECO:0000256" key="6">
    <source>
        <dbReference type="SAM" id="MobiDB-lite"/>
    </source>
</evidence>
<keyword evidence="4" id="KW-0964">Secreted</keyword>
<dbReference type="CTD" id="27189"/>
<evidence type="ECO:0000313" key="7">
    <source>
        <dbReference type="Proteomes" id="UP001190640"/>
    </source>
</evidence>
<dbReference type="RefSeq" id="XP_054856251.1">
    <property type="nucleotide sequence ID" value="XM_055000276.1"/>
</dbReference>
<name>A0AA97KI42_EUBMA</name>
<dbReference type="GO" id="GO:0006954">
    <property type="term" value="P:inflammatory response"/>
    <property type="evidence" value="ECO:0007669"/>
    <property type="project" value="InterPro"/>
</dbReference>
<dbReference type="InterPro" id="IPR020440">
    <property type="entry name" value="IL-17_chr"/>
</dbReference>
<dbReference type="Pfam" id="PF06083">
    <property type="entry name" value="IL17"/>
    <property type="match status" value="1"/>
</dbReference>
<evidence type="ECO:0000256" key="3">
    <source>
        <dbReference type="ARBA" id="ARBA00022514"/>
    </source>
</evidence>
<protein>
    <submittedName>
        <fullName evidence="8">Interleukin-17C</fullName>
    </submittedName>
</protein>
<dbReference type="GeneID" id="129343895"/>
<dbReference type="KEGG" id="emc:129343895"/>
<dbReference type="Proteomes" id="UP001190640">
    <property type="component" value="Chromosome 16"/>
</dbReference>
<proteinExistence type="inferred from homology"/>